<sequence length="77" mass="8836">MISSIHLLLIAGCSRRHDSHPFDFDRLLQQATCEDSWNFKCSPPAEADFWKKQNVRPLQKTIPATINRSPPADAETW</sequence>
<dbReference type="Proteomes" id="UP001396334">
    <property type="component" value="Unassembled WGS sequence"/>
</dbReference>
<comment type="caution">
    <text evidence="1">The sequence shown here is derived from an EMBL/GenBank/DDBJ whole genome shotgun (WGS) entry which is preliminary data.</text>
</comment>
<organism evidence="1 2">
    <name type="scientific">Hibiscus sabdariffa</name>
    <name type="common">roselle</name>
    <dbReference type="NCBI Taxonomy" id="183260"/>
    <lineage>
        <taxon>Eukaryota</taxon>
        <taxon>Viridiplantae</taxon>
        <taxon>Streptophyta</taxon>
        <taxon>Embryophyta</taxon>
        <taxon>Tracheophyta</taxon>
        <taxon>Spermatophyta</taxon>
        <taxon>Magnoliopsida</taxon>
        <taxon>eudicotyledons</taxon>
        <taxon>Gunneridae</taxon>
        <taxon>Pentapetalae</taxon>
        <taxon>rosids</taxon>
        <taxon>malvids</taxon>
        <taxon>Malvales</taxon>
        <taxon>Malvaceae</taxon>
        <taxon>Malvoideae</taxon>
        <taxon>Hibiscus</taxon>
    </lineage>
</organism>
<evidence type="ECO:0000313" key="2">
    <source>
        <dbReference type="Proteomes" id="UP001396334"/>
    </source>
</evidence>
<evidence type="ECO:0000313" key="1">
    <source>
        <dbReference type="EMBL" id="KAK9016163.1"/>
    </source>
</evidence>
<accession>A0ABR2RTP2</accession>
<proteinExistence type="predicted"/>
<keyword evidence="2" id="KW-1185">Reference proteome</keyword>
<gene>
    <name evidence="1" type="ORF">V6N11_007243</name>
</gene>
<reference evidence="1 2" key="1">
    <citation type="journal article" date="2024" name="G3 (Bethesda)">
        <title>Genome assembly of Hibiscus sabdariffa L. provides insights into metabolisms of medicinal natural products.</title>
        <authorList>
            <person name="Kim T."/>
        </authorList>
    </citation>
    <scope>NUCLEOTIDE SEQUENCE [LARGE SCALE GENOMIC DNA]</scope>
    <source>
        <strain evidence="1">TK-2024</strain>
        <tissue evidence="1">Old leaves</tissue>
    </source>
</reference>
<dbReference type="EMBL" id="JBBPBN010000021">
    <property type="protein sequence ID" value="KAK9016163.1"/>
    <property type="molecule type" value="Genomic_DNA"/>
</dbReference>
<name>A0ABR2RTP2_9ROSI</name>
<protein>
    <submittedName>
        <fullName evidence="1">Uncharacterized protein</fullName>
    </submittedName>
</protein>